<proteinExistence type="predicted"/>
<gene>
    <name evidence="3" type="ORF">G3580_08150</name>
</gene>
<name>A0A6C1BAP0_9RHOO</name>
<dbReference type="InterPro" id="IPR025295">
    <property type="entry name" value="eCIS_core_dom"/>
</dbReference>
<reference evidence="3 4" key="1">
    <citation type="submission" date="2020-02" db="EMBL/GenBank/DDBJ databases">
        <title>Nitrogenibacter mangrovi gen. nov., sp. nov. isolated from mangrove sediment, a denitrifying betaproteobacterium.</title>
        <authorList>
            <person name="Liao H."/>
            <person name="Tian Y."/>
        </authorList>
    </citation>
    <scope>NUCLEOTIDE SEQUENCE [LARGE SCALE GENOMIC DNA]</scope>
    <source>
        <strain evidence="3 4">M9-3-2</strain>
    </source>
</reference>
<feature type="compositionally biased region" description="Basic residues" evidence="1">
    <location>
        <begin position="212"/>
        <end position="224"/>
    </location>
</feature>
<dbReference type="Pfam" id="PF13699">
    <property type="entry name" value="eCIS_core"/>
    <property type="match status" value="1"/>
</dbReference>
<feature type="compositionally biased region" description="Low complexity" evidence="1">
    <location>
        <begin position="201"/>
        <end position="210"/>
    </location>
</feature>
<organism evidence="3 4">
    <name type="scientific">Nitrogeniibacter mangrovi</name>
    <dbReference type="NCBI Taxonomy" id="2016596"/>
    <lineage>
        <taxon>Bacteria</taxon>
        <taxon>Pseudomonadati</taxon>
        <taxon>Pseudomonadota</taxon>
        <taxon>Betaproteobacteria</taxon>
        <taxon>Rhodocyclales</taxon>
        <taxon>Zoogloeaceae</taxon>
        <taxon>Nitrogeniibacter</taxon>
    </lineage>
</organism>
<dbReference type="KEGG" id="azq:G3580_08150"/>
<evidence type="ECO:0000313" key="4">
    <source>
        <dbReference type="Proteomes" id="UP000501991"/>
    </source>
</evidence>
<feature type="compositionally biased region" description="Basic residues" evidence="1">
    <location>
        <begin position="186"/>
        <end position="200"/>
    </location>
</feature>
<evidence type="ECO:0000313" key="3">
    <source>
        <dbReference type="EMBL" id="QID19768.1"/>
    </source>
</evidence>
<accession>A0A6C1BAP0</accession>
<dbReference type="AlphaFoldDB" id="A0A6C1BAP0"/>
<keyword evidence="4" id="KW-1185">Reference proteome</keyword>
<dbReference type="Proteomes" id="UP000501991">
    <property type="component" value="Chromosome"/>
</dbReference>
<evidence type="ECO:0000256" key="1">
    <source>
        <dbReference type="SAM" id="MobiDB-lite"/>
    </source>
</evidence>
<protein>
    <submittedName>
        <fullName evidence="3">DUF4157 domain-containing protein</fullName>
    </submittedName>
</protein>
<feature type="domain" description="eCIS core" evidence="2">
    <location>
        <begin position="84"/>
        <end position="160"/>
    </location>
</feature>
<dbReference type="EMBL" id="CP048836">
    <property type="protein sequence ID" value="QID19768.1"/>
    <property type="molecule type" value="Genomic_DNA"/>
</dbReference>
<feature type="region of interest" description="Disordered" evidence="1">
    <location>
        <begin position="166"/>
        <end position="274"/>
    </location>
</feature>
<evidence type="ECO:0000259" key="2">
    <source>
        <dbReference type="Pfam" id="PF13699"/>
    </source>
</evidence>
<feature type="compositionally biased region" description="Low complexity" evidence="1">
    <location>
        <begin position="262"/>
        <end position="274"/>
    </location>
</feature>
<sequence length="274" mass="29302">MDGECEACRRKDALGLQARLVVGAGNDPLEREADRAADHVLGRPEGGVALTNAAGRLSRRPAGTVTARPVPASVTTTLRASGEPLPAATRHFFETRFGHDFGHVRVHHDAAAAASARDVAAHAYTVGHQVVFNQGRYAPATPAGQALLAHELAHVVQQTGTLQRSAIAPELEVRANPPEDEAMRPPSRRSRRPKHRRPRPRAVMAAPPARSIRPRSIHRSKAHRSPTGWIATRSRPSAPASPPRRPIRSNAIRCAPSPGRISAAPRRVAAASAP</sequence>